<sequence length="115" mass="13374">MEDTQAVIDALQLAQLQLLQTMVIGFMVCWALFFIWLTVYFLRRLKSTHVALWQSLGKPTLWRKNGALLKFIMSRRVKELAPKLQVYARLLRYLTLIGVSLALAVAFAMIKLYWV</sequence>
<comment type="caution">
    <text evidence="2">The sequence shown here is derived from an EMBL/GenBank/DDBJ whole genome shotgun (WGS) entry which is preliminary data.</text>
</comment>
<accession>A0A6N7ESM7</accession>
<name>A0A6N7ESM7_9GAMM</name>
<protein>
    <submittedName>
        <fullName evidence="2">Uncharacterized protein</fullName>
    </submittedName>
</protein>
<dbReference type="InParanoid" id="A0A6N7ESM7"/>
<keyword evidence="3" id="KW-1185">Reference proteome</keyword>
<proteinExistence type="predicted"/>
<keyword evidence="1" id="KW-0812">Transmembrane</keyword>
<evidence type="ECO:0000313" key="3">
    <source>
        <dbReference type="Proteomes" id="UP000471298"/>
    </source>
</evidence>
<organism evidence="2 3">
    <name type="scientific">Ostreibacterium oceani</name>
    <dbReference type="NCBI Taxonomy" id="2654998"/>
    <lineage>
        <taxon>Bacteria</taxon>
        <taxon>Pseudomonadati</taxon>
        <taxon>Pseudomonadota</taxon>
        <taxon>Gammaproteobacteria</taxon>
        <taxon>Cardiobacteriales</taxon>
        <taxon>Ostreibacteriaceae</taxon>
        <taxon>Ostreibacterium</taxon>
    </lineage>
</organism>
<evidence type="ECO:0000256" key="1">
    <source>
        <dbReference type="SAM" id="Phobius"/>
    </source>
</evidence>
<dbReference type="Proteomes" id="UP000471298">
    <property type="component" value="Unassembled WGS sequence"/>
</dbReference>
<evidence type="ECO:0000313" key="2">
    <source>
        <dbReference type="EMBL" id="MPV85844.1"/>
    </source>
</evidence>
<keyword evidence="1" id="KW-0472">Membrane</keyword>
<feature type="transmembrane region" description="Helical" evidence="1">
    <location>
        <begin position="22"/>
        <end position="42"/>
    </location>
</feature>
<reference evidence="2 3" key="1">
    <citation type="submission" date="2019-10" db="EMBL/GenBank/DDBJ databases">
        <title>Cardiobacteriales fam. a chemoheterotrophic member of the order Cardiobacteriales, and proposal of Cardiobacteriales fam. nov.</title>
        <authorList>
            <person name="Wang C."/>
        </authorList>
    </citation>
    <scope>NUCLEOTIDE SEQUENCE [LARGE SCALE GENOMIC DNA]</scope>
    <source>
        <strain evidence="2 3">ML27</strain>
    </source>
</reference>
<feature type="transmembrane region" description="Helical" evidence="1">
    <location>
        <begin position="93"/>
        <end position="114"/>
    </location>
</feature>
<keyword evidence="1" id="KW-1133">Transmembrane helix</keyword>
<dbReference type="AlphaFoldDB" id="A0A6N7ESM7"/>
<gene>
    <name evidence="2" type="ORF">GCU85_03710</name>
</gene>
<dbReference type="RefSeq" id="WP_152809502.1">
    <property type="nucleotide sequence ID" value="NZ_WHNW01000003.1"/>
</dbReference>
<dbReference type="EMBL" id="WHNW01000003">
    <property type="protein sequence ID" value="MPV85844.1"/>
    <property type="molecule type" value="Genomic_DNA"/>
</dbReference>